<evidence type="ECO:0000256" key="1">
    <source>
        <dbReference type="SAM" id="MobiDB-lite"/>
    </source>
</evidence>
<evidence type="ECO:0000313" key="2">
    <source>
        <dbReference type="EMBL" id="EZA55806.1"/>
    </source>
</evidence>
<gene>
    <name evidence="2" type="ORF">X777_03981</name>
</gene>
<proteinExistence type="predicted"/>
<accession>A0A026WJF1</accession>
<feature type="region of interest" description="Disordered" evidence="1">
    <location>
        <begin position="1"/>
        <end position="22"/>
    </location>
</feature>
<dbReference type="Proteomes" id="UP000053097">
    <property type="component" value="Unassembled WGS sequence"/>
</dbReference>
<keyword evidence="3" id="KW-1185">Reference proteome</keyword>
<evidence type="ECO:0000313" key="3">
    <source>
        <dbReference type="Proteomes" id="UP000053097"/>
    </source>
</evidence>
<reference evidence="2 3" key="1">
    <citation type="journal article" date="2014" name="Curr. Biol.">
        <title>The genome of the clonal raider ant Cerapachys biroi.</title>
        <authorList>
            <person name="Oxley P.R."/>
            <person name="Ji L."/>
            <person name="Fetter-Pruneda I."/>
            <person name="McKenzie S.K."/>
            <person name="Li C."/>
            <person name="Hu H."/>
            <person name="Zhang G."/>
            <person name="Kronauer D.J."/>
        </authorList>
    </citation>
    <scope>NUCLEOTIDE SEQUENCE [LARGE SCALE GENOMIC DNA]</scope>
</reference>
<protein>
    <submittedName>
        <fullName evidence="2">Uncharacterized protein</fullName>
    </submittedName>
</protein>
<dbReference type="EMBL" id="KK107185">
    <property type="protein sequence ID" value="EZA55806.1"/>
    <property type="molecule type" value="Genomic_DNA"/>
</dbReference>
<dbReference type="AlphaFoldDB" id="A0A026WJF1"/>
<sequence length="89" mass="10365">MRERRERERREPRSRRTSERVGRPTYRAILKPACITGSRPRFPSLSILLHVSETCGFLSPFPSPSLALQRSFGCCECCSLRRPTQWTRV</sequence>
<name>A0A026WJF1_OOCBI</name>
<organism evidence="2 3">
    <name type="scientific">Ooceraea biroi</name>
    <name type="common">Clonal raider ant</name>
    <name type="synonym">Cerapachys biroi</name>
    <dbReference type="NCBI Taxonomy" id="2015173"/>
    <lineage>
        <taxon>Eukaryota</taxon>
        <taxon>Metazoa</taxon>
        <taxon>Ecdysozoa</taxon>
        <taxon>Arthropoda</taxon>
        <taxon>Hexapoda</taxon>
        <taxon>Insecta</taxon>
        <taxon>Pterygota</taxon>
        <taxon>Neoptera</taxon>
        <taxon>Endopterygota</taxon>
        <taxon>Hymenoptera</taxon>
        <taxon>Apocrita</taxon>
        <taxon>Aculeata</taxon>
        <taxon>Formicoidea</taxon>
        <taxon>Formicidae</taxon>
        <taxon>Dorylinae</taxon>
        <taxon>Ooceraea</taxon>
    </lineage>
</organism>